<evidence type="ECO:0000313" key="9">
    <source>
        <dbReference type="Proteomes" id="UP001190464"/>
    </source>
</evidence>
<keyword evidence="2 7" id="KW-0479">Metal-binding</keyword>
<dbReference type="RefSeq" id="WP_308485587.1">
    <property type="nucleotide sequence ID" value="NZ_OY726398.1"/>
</dbReference>
<name>A0ABN9N3M0_9MYCO</name>
<evidence type="ECO:0000256" key="7">
    <source>
        <dbReference type="RuleBase" id="RU364048"/>
    </source>
</evidence>
<comment type="similarity">
    <text evidence="1 7">Belongs to the carotenoid oxygenase family.</text>
</comment>
<organism evidence="8 9">
    <name type="scientific">[Mycobacterium] holstebronense</name>
    <dbReference type="NCBI Taxonomy" id="3064288"/>
    <lineage>
        <taxon>Bacteria</taxon>
        <taxon>Bacillati</taxon>
        <taxon>Actinomycetota</taxon>
        <taxon>Actinomycetes</taxon>
        <taxon>Mycobacteriales</taxon>
        <taxon>Mycobacteriaceae</taxon>
        <taxon>Mycolicibacterium</taxon>
    </lineage>
</organism>
<comment type="cofactor">
    <cofactor evidence="7">
        <name>Fe(2+)</name>
        <dbReference type="ChEBI" id="CHEBI:29033"/>
    </cofactor>
    <text evidence="7">Binds 1 Fe(2+) ion per subunit.</text>
</comment>
<dbReference type="EMBL" id="OY726398">
    <property type="protein sequence ID" value="CAJ1498146.1"/>
    <property type="molecule type" value="Genomic_DNA"/>
</dbReference>
<sequence>MTFDHEYGMWDAAYVLGSLSDSDYREYETHLDECPLCQDSVTELSEMPAVLSLLDQEDFTEPDLESTDVTAAIDSELSRSLAAAGVVHRANGAQDHRKSHAAVAVIQPPETVFGVFRPGNYAPVPDELTAFDLPVDGYIPPELNGWYLRNGPNPREAGGHWCTGDGMVHGVRLENGRAAWYRNRWVRTESFDRPLPLFNPDGSRNLHSSAANTHVIRHAGKTLALMDTALPYELTPDLDTLGAYDFAGKLIDSMAPHPKVCPVTGELHFFGYGDLSHPHINYYRAGADGAVQVRRPIDVPGLTLMHDFALTAQHVVFLDLPLVFNPQVALTRPIERDLPYRWDDDYGARLGVLRRDDPFGPVRWFDINPCYVFHVANAFDVASAQGDAIVMQVVRYPEIWRGNSDFETDAALWRWTIDLNTGVVQEVQLDDRDIEFPRVDDRRVGAQARYAVAVGTDGLVRYDLARDSAEVHRFGVNGMAGAPDEAVFAPAPGYTDESAGWYLTYVYSPVRKCSELVILSASEFDAEPVARVRLPRRVPHGFHGSWIPDRAGTV</sequence>
<evidence type="ECO:0000256" key="6">
    <source>
        <dbReference type="ARBA" id="ARBA00023163"/>
    </source>
</evidence>
<evidence type="ECO:0000256" key="2">
    <source>
        <dbReference type="ARBA" id="ARBA00022723"/>
    </source>
</evidence>
<keyword evidence="3 7" id="KW-0560">Oxidoreductase</keyword>
<dbReference type="PANTHER" id="PTHR10543">
    <property type="entry name" value="BETA-CAROTENE DIOXYGENASE"/>
    <property type="match status" value="1"/>
</dbReference>
<dbReference type="PANTHER" id="PTHR10543:SF89">
    <property type="entry name" value="CAROTENOID 9,10(9',10')-CLEAVAGE DIOXYGENASE 1"/>
    <property type="match status" value="1"/>
</dbReference>
<dbReference type="EC" id="1.13.11.-" evidence="7"/>
<evidence type="ECO:0000256" key="1">
    <source>
        <dbReference type="ARBA" id="ARBA00006787"/>
    </source>
</evidence>
<proteinExistence type="inferred from homology"/>
<dbReference type="InterPro" id="IPR041916">
    <property type="entry name" value="Anti_sigma_zinc_sf"/>
</dbReference>
<evidence type="ECO:0000256" key="5">
    <source>
        <dbReference type="ARBA" id="ARBA00023015"/>
    </source>
</evidence>
<evidence type="ECO:0000313" key="8">
    <source>
        <dbReference type="EMBL" id="CAJ1498146.1"/>
    </source>
</evidence>
<dbReference type="InterPro" id="IPR004294">
    <property type="entry name" value="Carotenoid_Oase"/>
</dbReference>
<keyword evidence="9" id="KW-1185">Reference proteome</keyword>
<keyword evidence="7" id="KW-0223">Dioxygenase</keyword>
<protein>
    <recommendedName>
        <fullName evidence="7">Dioxygenase</fullName>
        <ecNumber evidence="7">1.13.11.-</ecNumber>
    </recommendedName>
</protein>
<evidence type="ECO:0000256" key="4">
    <source>
        <dbReference type="ARBA" id="ARBA00023004"/>
    </source>
</evidence>
<evidence type="ECO:0000256" key="3">
    <source>
        <dbReference type="ARBA" id="ARBA00023002"/>
    </source>
</evidence>
<keyword evidence="6" id="KW-0804">Transcription</keyword>
<keyword evidence="4 7" id="KW-0408">Iron</keyword>
<gene>
    <name evidence="8" type="ORF">MU0102_000644</name>
</gene>
<dbReference type="Proteomes" id="UP001190464">
    <property type="component" value="Chromosome"/>
</dbReference>
<dbReference type="Gene3D" id="1.10.10.1320">
    <property type="entry name" value="Anti-sigma factor, zinc-finger domain"/>
    <property type="match status" value="1"/>
</dbReference>
<keyword evidence="5" id="KW-0805">Transcription regulation</keyword>
<reference evidence="8 9" key="1">
    <citation type="submission" date="2023-08" db="EMBL/GenBank/DDBJ databases">
        <authorList>
            <person name="Folkvardsen B D."/>
            <person name="Norman A."/>
        </authorList>
    </citation>
    <scope>NUCLEOTIDE SEQUENCE [LARGE SCALE GENOMIC DNA]</scope>
    <source>
        <strain evidence="8 9">Mu0102</strain>
    </source>
</reference>
<accession>A0ABN9N3M0</accession>
<dbReference type="Pfam" id="PF03055">
    <property type="entry name" value="RPE65"/>
    <property type="match status" value="1"/>
</dbReference>